<sequence length="79" mass="8798">MENVTLTPADIDAIVEGLIVLGFIVTLSTMMLFHVVIFCFDCFIRMTIKEDIEGLKAIRSDLLAEVTVLHTPNSKLDSE</sequence>
<comment type="caution">
    <text evidence="2">The sequence shown here is derived from an EMBL/GenBank/DDBJ whole genome shotgun (WGS) entry which is preliminary data.</text>
</comment>
<feature type="transmembrane region" description="Helical" evidence="1">
    <location>
        <begin position="18"/>
        <end position="40"/>
    </location>
</feature>
<accession>A0A1E5CL83</accession>
<dbReference type="EMBL" id="AJYW02000313">
    <property type="protein sequence ID" value="OEE69462.1"/>
    <property type="molecule type" value="Genomic_DNA"/>
</dbReference>
<dbReference type="AlphaFoldDB" id="A0A1E5CL83"/>
<keyword evidence="3" id="KW-1185">Reference proteome</keyword>
<evidence type="ECO:0000256" key="1">
    <source>
        <dbReference type="SAM" id="Phobius"/>
    </source>
</evidence>
<proteinExistence type="predicted"/>
<keyword evidence="1" id="KW-1133">Transmembrane helix</keyword>
<gene>
    <name evidence="2" type="ORF">A130_09255</name>
</gene>
<reference evidence="2 3" key="1">
    <citation type="journal article" date="2012" name="Science">
        <title>Ecological populations of bacteria act as socially cohesive units of antibiotic production and resistance.</title>
        <authorList>
            <person name="Cordero O.X."/>
            <person name="Wildschutte H."/>
            <person name="Kirkup B."/>
            <person name="Proehl S."/>
            <person name="Ngo L."/>
            <person name="Hussain F."/>
            <person name="Le Roux F."/>
            <person name="Mincer T."/>
            <person name="Polz M.F."/>
        </authorList>
    </citation>
    <scope>NUCLEOTIDE SEQUENCE [LARGE SCALE GENOMIC DNA]</scope>
    <source>
        <strain evidence="2 3">FF-238</strain>
    </source>
</reference>
<dbReference type="RefSeq" id="WP_017051514.1">
    <property type="nucleotide sequence ID" value="NZ_AJYW02000313.1"/>
</dbReference>
<dbReference type="Proteomes" id="UP000094165">
    <property type="component" value="Unassembled WGS sequence"/>
</dbReference>
<organism evidence="2 3">
    <name type="scientific">Vibrio genomosp. F6 str. FF-238</name>
    <dbReference type="NCBI Taxonomy" id="1191298"/>
    <lineage>
        <taxon>Bacteria</taxon>
        <taxon>Pseudomonadati</taxon>
        <taxon>Pseudomonadota</taxon>
        <taxon>Gammaproteobacteria</taxon>
        <taxon>Vibrionales</taxon>
        <taxon>Vibrionaceae</taxon>
        <taxon>Vibrio</taxon>
    </lineage>
</organism>
<keyword evidence="1" id="KW-0812">Transmembrane</keyword>
<name>A0A1E5CL83_9VIBR</name>
<evidence type="ECO:0000313" key="3">
    <source>
        <dbReference type="Proteomes" id="UP000094165"/>
    </source>
</evidence>
<evidence type="ECO:0000313" key="2">
    <source>
        <dbReference type="EMBL" id="OEE69462.1"/>
    </source>
</evidence>
<keyword evidence="1" id="KW-0472">Membrane</keyword>
<protein>
    <submittedName>
        <fullName evidence="2">Uncharacterized protein</fullName>
    </submittedName>
</protein>